<dbReference type="Pfam" id="PF12679">
    <property type="entry name" value="ABC2_membrane_2"/>
    <property type="match status" value="1"/>
</dbReference>
<dbReference type="EMBL" id="DVGC01000050">
    <property type="protein sequence ID" value="HIR06042.1"/>
    <property type="molecule type" value="Genomic_DNA"/>
</dbReference>
<evidence type="ECO:0000313" key="2">
    <source>
        <dbReference type="EMBL" id="HIR06042.1"/>
    </source>
</evidence>
<feature type="transmembrane region" description="Helical" evidence="1">
    <location>
        <begin position="60"/>
        <end position="80"/>
    </location>
</feature>
<comment type="caution">
    <text evidence="2">The sequence shown here is derived from an EMBL/GenBank/DDBJ whole genome shotgun (WGS) entry which is preliminary data.</text>
</comment>
<reference evidence="2" key="2">
    <citation type="journal article" date="2021" name="PeerJ">
        <title>Extensive microbial diversity within the chicken gut microbiome revealed by metagenomics and culture.</title>
        <authorList>
            <person name="Gilroy R."/>
            <person name="Ravi A."/>
            <person name="Getino M."/>
            <person name="Pursley I."/>
            <person name="Horton D.L."/>
            <person name="Alikhan N.F."/>
            <person name="Baker D."/>
            <person name="Gharbi K."/>
            <person name="Hall N."/>
            <person name="Watson M."/>
            <person name="Adriaenssens E.M."/>
            <person name="Foster-Nyarko E."/>
            <person name="Jarju S."/>
            <person name="Secka A."/>
            <person name="Antonio M."/>
            <person name="Oren A."/>
            <person name="Chaudhuri R.R."/>
            <person name="La Ragione R."/>
            <person name="Hildebrand F."/>
            <person name="Pallen M.J."/>
        </authorList>
    </citation>
    <scope>NUCLEOTIDE SEQUENCE</scope>
    <source>
        <strain evidence="2">CHK180-2868</strain>
    </source>
</reference>
<dbReference type="PANTHER" id="PTHR43471:SF12">
    <property type="entry name" value="HYPOTHETICAL MEMBRANE PROTEIN, CONSERVED"/>
    <property type="match status" value="1"/>
</dbReference>
<dbReference type="PANTHER" id="PTHR43471">
    <property type="entry name" value="ABC TRANSPORTER PERMEASE"/>
    <property type="match status" value="1"/>
</dbReference>
<evidence type="ECO:0000313" key="3">
    <source>
        <dbReference type="Proteomes" id="UP000824250"/>
    </source>
</evidence>
<feature type="transmembrane region" description="Helical" evidence="1">
    <location>
        <begin position="176"/>
        <end position="197"/>
    </location>
</feature>
<dbReference type="GO" id="GO:0140359">
    <property type="term" value="F:ABC-type transporter activity"/>
    <property type="evidence" value="ECO:0007669"/>
    <property type="project" value="InterPro"/>
</dbReference>
<accession>A0A9D1A4R1</accession>
<feature type="transmembrane region" description="Helical" evidence="1">
    <location>
        <begin position="143"/>
        <end position="164"/>
    </location>
</feature>
<gene>
    <name evidence="2" type="ORF">IAB28_08780</name>
</gene>
<keyword evidence="1" id="KW-0472">Membrane</keyword>
<feature type="transmembrane region" description="Helical" evidence="1">
    <location>
        <begin position="268"/>
        <end position="291"/>
    </location>
</feature>
<keyword evidence="1" id="KW-0812">Transmembrane</keyword>
<evidence type="ECO:0000256" key="1">
    <source>
        <dbReference type="SAM" id="Phobius"/>
    </source>
</evidence>
<feature type="transmembrane region" description="Helical" evidence="1">
    <location>
        <begin position="20"/>
        <end position="40"/>
    </location>
</feature>
<sequence>MKNNPVYKREMAVRARSFRIPLLLMVFNGILAAAALLNMYSSVVQVKVSNRVHYESFLQLYAFVATLEFLLLMFIMPALTSGGISGERERHTLDLMFTTRLTAADIVLGKLASALSQLLVMAFSSFPILLLTFVYGSMGFEELILLMICYVTAALFCGSLGIFASAFMKRSTFSNVFTYGTLLVLVAGTYLLNQFLLGVSEMEVNSMVIQAGESRPVPNSGWAVYLLLLNPVSMFAELLEQQIAGGGGQFAVQYFLGAESGNFVTEHWIWVSAAIQLIFSAGFVRGAIWFLEPIKKKRT</sequence>
<organism evidence="2 3">
    <name type="scientific">Candidatus Copromonas faecavium</name>
    <name type="common">nom. illeg.</name>
    <dbReference type="NCBI Taxonomy" id="2840740"/>
    <lineage>
        <taxon>Bacteria</taxon>
        <taxon>Bacillati</taxon>
        <taxon>Bacillota</taxon>
        <taxon>Clostridia</taxon>
        <taxon>Lachnospirales</taxon>
        <taxon>Lachnospiraceae</taxon>
        <taxon>Candidatus Copromonas (nom. illeg.)</taxon>
    </lineage>
</organism>
<protein>
    <submittedName>
        <fullName evidence="2">ABC transporter permease subunit</fullName>
    </submittedName>
</protein>
<proteinExistence type="predicted"/>
<dbReference type="AlphaFoldDB" id="A0A9D1A4R1"/>
<keyword evidence="1" id="KW-1133">Transmembrane helix</keyword>
<dbReference type="GO" id="GO:0005886">
    <property type="term" value="C:plasma membrane"/>
    <property type="evidence" value="ECO:0007669"/>
    <property type="project" value="UniProtKB-SubCell"/>
</dbReference>
<name>A0A9D1A4R1_9FIRM</name>
<reference evidence="2" key="1">
    <citation type="submission" date="2020-10" db="EMBL/GenBank/DDBJ databases">
        <authorList>
            <person name="Gilroy R."/>
        </authorList>
    </citation>
    <scope>NUCLEOTIDE SEQUENCE</scope>
    <source>
        <strain evidence="2">CHK180-2868</strain>
    </source>
</reference>
<dbReference type="Proteomes" id="UP000824250">
    <property type="component" value="Unassembled WGS sequence"/>
</dbReference>